<dbReference type="EMBL" id="CP003360">
    <property type="protein sequence ID" value="AFM27199.1"/>
    <property type="molecule type" value="Genomic_DNA"/>
</dbReference>
<dbReference type="AlphaFoldDB" id="I4CCA8"/>
<gene>
    <name evidence="1" type="ordered locus">Desti_4572</name>
</gene>
<dbReference type="HOGENOM" id="CLU_035301_5_0_7"/>
<dbReference type="InterPro" id="IPR053158">
    <property type="entry name" value="CapK_Type1_Caps_Biosynth"/>
</dbReference>
<name>I4CCA8_DESTA</name>
<evidence type="ECO:0000313" key="1">
    <source>
        <dbReference type="EMBL" id="AFM27199.1"/>
    </source>
</evidence>
<dbReference type="Gene3D" id="3.40.50.12780">
    <property type="entry name" value="N-terminal domain of ligase-like"/>
    <property type="match status" value="1"/>
</dbReference>
<dbReference type="PANTHER" id="PTHR36932:SF1">
    <property type="entry name" value="CAPSULAR POLYSACCHARIDE BIOSYNTHESIS PROTEIN"/>
    <property type="match status" value="1"/>
</dbReference>
<dbReference type="RefSeq" id="WP_014812311.1">
    <property type="nucleotide sequence ID" value="NC_018025.1"/>
</dbReference>
<accession>I4CCA8</accession>
<dbReference type="OrthoDB" id="5484550at2"/>
<protein>
    <submittedName>
        <fullName evidence="1">Coenzyme F390 synthetase</fullName>
    </submittedName>
</protein>
<evidence type="ECO:0000313" key="2">
    <source>
        <dbReference type="Proteomes" id="UP000006055"/>
    </source>
</evidence>
<dbReference type="PANTHER" id="PTHR36932">
    <property type="entry name" value="CAPSULAR POLYSACCHARIDE BIOSYNTHESIS PROTEIN"/>
    <property type="match status" value="1"/>
</dbReference>
<organism evidence="1 2">
    <name type="scientific">Desulfomonile tiedjei (strain ATCC 49306 / DSM 6799 / DCB-1)</name>
    <dbReference type="NCBI Taxonomy" id="706587"/>
    <lineage>
        <taxon>Bacteria</taxon>
        <taxon>Pseudomonadati</taxon>
        <taxon>Thermodesulfobacteriota</taxon>
        <taxon>Desulfomonilia</taxon>
        <taxon>Desulfomonilales</taxon>
        <taxon>Desulfomonilaceae</taxon>
        <taxon>Desulfomonile</taxon>
    </lineage>
</organism>
<dbReference type="InterPro" id="IPR042099">
    <property type="entry name" value="ANL_N_sf"/>
</dbReference>
<dbReference type="Proteomes" id="UP000006055">
    <property type="component" value="Chromosome"/>
</dbReference>
<keyword evidence="2" id="KW-1185">Reference proteome</keyword>
<dbReference type="STRING" id="706587.Desti_4572"/>
<reference evidence="2" key="1">
    <citation type="submission" date="2012-06" db="EMBL/GenBank/DDBJ databases">
        <title>Complete sequence of chromosome of Desulfomonile tiedjei DSM 6799.</title>
        <authorList>
            <person name="Lucas S."/>
            <person name="Copeland A."/>
            <person name="Lapidus A."/>
            <person name="Glavina del Rio T."/>
            <person name="Dalin E."/>
            <person name="Tice H."/>
            <person name="Bruce D."/>
            <person name="Goodwin L."/>
            <person name="Pitluck S."/>
            <person name="Peters L."/>
            <person name="Ovchinnikova G."/>
            <person name="Zeytun A."/>
            <person name="Lu M."/>
            <person name="Kyrpides N."/>
            <person name="Mavromatis K."/>
            <person name="Ivanova N."/>
            <person name="Brettin T."/>
            <person name="Detter J.C."/>
            <person name="Han C."/>
            <person name="Larimer F."/>
            <person name="Land M."/>
            <person name="Hauser L."/>
            <person name="Markowitz V."/>
            <person name="Cheng J.-F."/>
            <person name="Hugenholtz P."/>
            <person name="Woyke T."/>
            <person name="Wu D."/>
            <person name="Spring S."/>
            <person name="Schroeder M."/>
            <person name="Brambilla E."/>
            <person name="Klenk H.-P."/>
            <person name="Eisen J.A."/>
        </authorList>
    </citation>
    <scope>NUCLEOTIDE SEQUENCE [LARGE SCALE GENOMIC DNA]</scope>
    <source>
        <strain evidence="2">ATCC 49306 / DSM 6799 / DCB-1</strain>
    </source>
</reference>
<proteinExistence type="predicted"/>
<sequence>MNDILLRMYYCLPSCAVNVAASLYGYYQTRIRYGSLWERMVPVIEQRDGWTLDQWREYQNDRLMFFLKRAVTRVPYYRRLHECGRFPVEDVKSTDDLSILPILEKDVVRLNPRDFIADDCNPSKLISEQTSGTTGKPVLTFWTSATYQELFAIFEYRLRRWNGVKYGDNWCMIGGQLVVSQKRKRPPFWIWNHPCRQLYMSNYHLAPQFLDYYLDEIKARKIVYMLGFCSSMDVLAIHALERNRTDIKFEFAIGNAEPYLIHQRDRIEKAFQCETRDSYGCSEGVTHAYECAYGNLHLSPDVGITEFIGQNGEAVPPGEAGELVCTGLLNPDNIFIRYRVGDWAIAGDPGWQCQCGRSMPIIKKVEGRTADMIITPDGRRIGLIDPVFRGNLRIKEAQIRQVKAEEFVICCVPCTGFDDSDKSVIMNRFRDRVGCVKVRFELVDRIPRGNNGKFKFVVNECYQTLTRSEQPSVENSSRSGTLM</sequence>
<dbReference type="eggNOG" id="COG1541">
    <property type="taxonomic scope" value="Bacteria"/>
</dbReference>
<dbReference type="SUPFAM" id="SSF56801">
    <property type="entry name" value="Acetyl-CoA synthetase-like"/>
    <property type="match status" value="1"/>
</dbReference>
<dbReference type="KEGG" id="dti:Desti_4572"/>